<dbReference type="PANTHER" id="PTHR23501">
    <property type="entry name" value="MAJOR FACILITATOR SUPERFAMILY"/>
    <property type="match status" value="1"/>
</dbReference>
<dbReference type="AlphaFoldDB" id="A0A8H4W2E3"/>
<keyword evidence="4 6" id="KW-0472">Membrane</keyword>
<evidence type="ECO:0000313" key="9">
    <source>
        <dbReference type="Proteomes" id="UP000566819"/>
    </source>
</evidence>
<sequence length="558" mass="61022">MHFLCLHGRGTNNKIFEAQTSDIHAELQKYASGDSEYFEYFQPTSTQSLIHVVDQLESYIADEGPFDGVVAFSQGATVVATLIARYSEGDNGLKRSELPFKCALFFSALQGLHYEPLLRGEVKLLESTPDSEVIQIPTAHIWGQNDLAWSKGSEELSRSLGRIVTHYDAFYDNQETTRSGIQATFAGEEASGLDEAFAVEQKVETENITEIMSEPVYMSGWKLHVLTFALCLGLFIVQMESSIVSTSIISITNELQGFEKSSWLPQRFQTVNGDSNMAAGIRLIAFGLLAPAGSVLSAAIIGKTKIPPIYHILLGSILEVIGTTGLSRIPVTFAIAPSQYGWQVVTGLGVGFCNAPLMLLVNNATTKRDQAVGTAAITQFRVLGGILGLAIVISVMNRVIRSELLQVLPVETVDQLLQTTEIIQQLSESSQATVRAIFGKGYNGQMKILIGFAAAQLPSTALMWTKKPDDGRKEVTSEATIRPPNPLSRDLAYQRRLTYKGEASAIERDKGDKSRHTEIEGNEEADSLAKRGTKSSSISIKTSFVLFRLLIRQIGTLE</sequence>
<feature type="transmembrane region" description="Helical" evidence="6">
    <location>
        <begin position="341"/>
        <end position="361"/>
    </location>
</feature>
<protein>
    <recommendedName>
        <fullName evidence="7">Serine hydrolase domain-containing protein</fullName>
    </recommendedName>
</protein>
<evidence type="ECO:0000313" key="8">
    <source>
        <dbReference type="EMBL" id="KAF4631031.1"/>
    </source>
</evidence>
<evidence type="ECO:0000259" key="7">
    <source>
        <dbReference type="Pfam" id="PF03959"/>
    </source>
</evidence>
<feature type="compositionally biased region" description="Basic and acidic residues" evidence="5">
    <location>
        <begin position="505"/>
        <end position="519"/>
    </location>
</feature>
<dbReference type="OrthoDB" id="440553at2759"/>
<keyword evidence="2 6" id="KW-0812">Transmembrane</keyword>
<comment type="subcellular location">
    <subcellularLocation>
        <location evidence="1">Membrane</location>
        <topology evidence="1">Multi-pass membrane protein</topology>
    </subcellularLocation>
</comment>
<keyword evidence="3 6" id="KW-1133">Transmembrane helix</keyword>
<reference evidence="8 9" key="1">
    <citation type="submission" date="2020-03" db="EMBL/GenBank/DDBJ databases">
        <title>Draft Genome Sequence of Cudoniella acicularis.</title>
        <authorList>
            <person name="Buettner E."/>
            <person name="Kellner H."/>
        </authorList>
    </citation>
    <scope>NUCLEOTIDE SEQUENCE [LARGE SCALE GENOMIC DNA]</scope>
    <source>
        <strain evidence="8 9">DSM 108380</strain>
    </source>
</reference>
<dbReference type="GO" id="GO:0005886">
    <property type="term" value="C:plasma membrane"/>
    <property type="evidence" value="ECO:0007669"/>
    <property type="project" value="TreeGrafter"/>
</dbReference>
<evidence type="ECO:0000256" key="6">
    <source>
        <dbReference type="SAM" id="Phobius"/>
    </source>
</evidence>
<evidence type="ECO:0000256" key="1">
    <source>
        <dbReference type="ARBA" id="ARBA00004141"/>
    </source>
</evidence>
<gene>
    <name evidence="8" type="ORF">G7Y89_g7102</name>
</gene>
<evidence type="ECO:0000256" key="2">
    <source>
        <dbReference type="ARBA" id="ARBA00022692"/>
    </source>
</evidence>
<evidence type="ECO:0000256" key="3">
    <source>
        <dbReference type="ARBA" id="ARBA00022989"/>
    </source>
</evidence>
<feature type="region of interest" description="Disordered" evidence="5">
    <location>
        <begin position="504"/>
        <end position="532"/>
    </location>
</feature>
<feature type="transmembrane region" description="Helical" evidence="6">
    <location>
        <begin position="382"/>
        <end position="400"/>
    </location>
</feature>
<dbReference type="EMBL" id="JAAMPI010000484">
    <property type="protein sequence ID" value="KAF4631031.1"/>
    <property type="molecule type" value="Genomic_DNA"/>
</dbReference>
<evidence type="ECO:0000256" key="5">
    <source>
        <dbReference type="SAM" id="MobiDB-lite"/>
    </source>
</evidence>
<name>A0A8H4W2E3_9HELO</name>
<dbReference type="InterPro" id="IPR036259">
    <property type="entry name" value="MFS_trans_sf"/>
</dbReference>
<accession>A0A8H4W2E3</accession>
<dbReference type="Proteomes" id="UP000566819">
    <property type="component" value="Unassembled WGS sequence"/>
</dbReference>
<dbReference type="InterPro" id="IPR029058">
    <property type="entry name" value="AB_hydrolase_fold"/>
</dbReference>
<organism evidence="8 9">
    <name type="scientific">Cudoniella acicularis</name>
    <dbReference type="NCBI Taxonomy" id="354080"/>
    <lineage>
        <taxon>Eukaryota</taxon>
        <taxon>Fungi</taxon>
        <taxon>Dikarya</taxon>
        <taxon>Ascomycota</taxon>
        <taxon>Pezizomycotina</taxon>
        <taxon>Leotiomycetes</taxon>
        <taxon>Helotiales</taxon>
        <taxon>Tricladiaceae</taxon>
        <taxon>Cudoniella</taxon>
    </lineage>
</organism>
<feature type="domain" description="Serine hydrolase" evidence="7">
    <location>
        <begin position="43"/>
        <end position="158"/>
    </location>
</feature>
<dbReference type="Gene3D" id="3.40.50.1820">
    <property type="entry name" value="alpha/beta hydrolase"/>
    <property type="match status" value="1"/>
</dbReference>
<feature type="transmembrane region" description="Helical" evidence="6">
    <location>
        <begin position="309"/>
        <end position="329"/>
    </location>
</feature>
<proteinExistence type="predicted"/>
<dbReference type="SUPFAM" id="SSF103473">
    <property type="entry name" value="MFS general substrate transporter"/>
    <property type="match status" value="1"/>
</dbReference>
<dbReference type="SUPFAM" id="SSF53474">
    <property type="entry name" value="alpha/beta-Hydrolases"/>
    <property type="match status" value="1"/>
</dbReference>
<dbReference type="GO" id="GO:0022857">
    <property type="term" value="F:transmembrane transporter activity"/>
    <property type="evidence" value="ECO:0007669"/>
    <property type="project" value="TreeGrafter"/>
</dbReference>
<dbReference type="InterPro" id="IPR005645">
    <property type="entry name" value="FSH-like_dom"/>
</dbReference>
<evidence type="ECO:0000256" key="4">
    <source>
        <dbReference type="ARBA" id="ARBA00023136"/>
    </source>
</evidence>
<dbReference type="Pfam" id="PF03959">
    <property type="entry name" value="FSH1"/>
    <property type="match status" value="1"/>
</dbReference>
<dbReference type="Gene3D" id="1.20.1250.20">
    <property type="entry name" value="MFS general substrate transporter like domains"/>
    <property type="match status" value="1"/>
</dbReference>
<feature type="transmembrane region" description="Helical" evidence="6">
    <location>
        <begin position="279"/>
        <end position="302"/>
    </location>
</feature>
<dbReference type="PANTHER" id="PTHR23501:SF43">
    <property type="entry name" value="MULTIDRUG TRANSPORTER, PUTATIVE (AFU_ORTHOLOGUE AFUA_6G03040)-RELATED"/>
    <property type="match status" value="1"/>
</dbReference>
<comment type="caution">
    <text evidence="8">The sequence shown here is derived from an EMBL/GenBank/DDBJ whole genome shotgun (WGS) entry which is preliminary data.</text>
</comment>
<keyword evidence="9" id="KW-1185">Reference proteome</keyword>